<dbReference type="InterPro" id="IPR007163">
    <property type="entry name" value="VCA0040-like"/>
</dbReference>
<evidence type="ECO:0000313" key="3">
    <source>
        <dbReference type="Proteomes" id="UP000622317"/>
    </source>
</evidence>
<accession>A0A927FBB5</accession>
<feature type="transmembrane region" description="Helical" evidence="1">
    <location>
        <begin position="241"/>
        <end position="259"/>
    </location>
</feature>
<evidence type="ECO:0000256" key="1">
    <source>
        <dbReference type="SAM" id="Phobius"/>
    </source>
</evidence>
<feature type="transmembrane region" description="Helical" evidence="1">
    <location>
        <begin position="296"/>
        <end position="313"/>
    </location>
</feature>
<feature type="transmembrane region" description="Helical" evidence="1">
    <location>
        <begin position="211"/>
        <end position="234"/>
    </location>
</feature>
<keyword evidence="1" id="KW-1133">Transmembrane helix</keyword>
<dbReference type="PANTHER" id="PTHR37308">
    <property type="entry name" value="INTEGRAL MEMBRANE PROTEIN"/>
    <property type="match status" value="1"/>
</dbReference>
<protein>
    <submittedName>
        <fullName evidence="2">DUF368 domain-containing protein</fullName>
    </submittedName>
</protein>
<keyword evidence="1" id="KW-0812">Transmembrane</keyword>
<gene>
    <name evidence="2" type="ORF">IEN85_12440</name>
</gene>
<feature type="transmembrane region" description="Helical" evidence="1">
    <location>
        <begin position="97"/>
        <end position="114"/>
    </location>
</feature>
<dbReference type="AlphaFoldDB" id="A0A927FBB5"/>
<comment type="caution">
    <text evidence="2">The sequence shown here is derived from an EMBL/GenBank/DDBJ whole genome shotgun (WGS) entry which is preliminary data.</text>
</comment>
<keyword evidence="3" id="KW-1185">Reference proteome</keyword>
<feature type="transmembrane region" description="Helical" evidence="1">
    <location>
        <begin position="61"/>
        <end position="85"/>
    </location>
</feature>
<dbReference type="Proteomes" id="UP000622317">
    <property type="component" value="Unassembled WGS sequence"/>
</dbReference>
<dbReference type="Pfam" id="PF04018">
    <property type="entry name" value="VCA0040-like"/>
    <property type="match status" value="1"/>
</dbReference>
<feature type="transmembrane region" description="Helical" evidence="1">
    <location>
        <begin position="12"/>
        <end position="35"/>
    </location>
</feature>
<dbReference type="RefSeq" id="WP_191617415.1">
    <property type="nucleotide sequence ID" value="NZ_JACYFG010000036.1"/>
</dbReference>
<feature type="transmembrane region" description="Helical" evidence="1">
    <location>
        <begin position="150"/>
        <end position="167"/>
    </location>
</feature>
<proteinExistence type="predicted"/>
<organism evidence="2 3">
    <name type="scientific">Pelagicoccus enzymogenes</name>
    <dbReference type="NCBI Taxonomy" id="2773457"/>
    <lineage>
        <taxon>Bacteria</taxon>
        <taxon>Pseudomonadati</taxon>
        <taxon>Verrucomicrobiota</taxon>
        <taxon>Opitutia</taxon>
        <taxon>Puniceicoccales</taxon>
        <taxon>Pelagicoccaceae</taxon>
        <taxon>Pelagicoccus</taxon>
    </lineage>
</organism>
<keyword evidence="1" id="KW-0472">Membrane</keyword>
<dbReference type="EMBL" id="JACYFG010000036">
    <property type="protein sequence ID" value="MBD5780303.1"/>
    <property type="molecule type" value="Genomic_DNA"/>
</dbReference>
<dbReference type="PANTHER" id="PTHR37308:SF1">
    <property type="entry name" value="POLYPRENYL-PHOSPHATE TRANSPORTER"/>
    <property type="match status" value="1"/>
</dbReference>
<evidence type="ECO:0000313" key="2">
    <source>
        <dbReference type="EMBL" id="MBD5780303.1"/>
    </source>
</evidence>
<reference evidence="2" key="1">
    <citation type="submission" date="2020-09" db="EMBL/GenBank/DDBJ databases">
        <title>Pelagicoccus enzymogenes sp. nov. with an EPS production, isolated from marine sediment.</title>
        <authorList>
            <person name="Feng X."/>
        </authorList>
    </citation>
    <scope>NUCLEOTIDE SEQUENCE</scope>
    <source>
        <strain evidence="2">NFK12</strain>
    </source>
</reference>
<feature type="transmembrane region" description="Helical" evidence="1">
    <location>
        <begin position="126"/>
        <end position="144"/>
    </location>
</feature>
<name>A0A927FBB5_9BACT</name>
<sequence>MGSYLILFLKGIAMGAANVIPGVSGGTIAFVTGIYEEFIDSLKAFDLKALQLAQKLRFKELFAHLNLAFLIPLGLGVFISLISLGKALDWLFNHQPVLVWSFFFGLILASVYFVSKNIRQRTPSVYVTFAIGTVAALALAFLKPAEENPAFYYIAICGVVAVCSMILPGLSGSFVLILMGNYQLIMLKAVPNTAESLLKFNIEDVLSNVGIIAPFAIGAAVGFILLSRAISFLLHHHHDSTLSTLTGFILGSLVVIWPWKNEVYLTDEFGALVLKDGESIVQGYQWFLPSLADTNTLLGIVSMVAGVIAVALLEKSARKA</sequence>